<keyword evidence="9" id="KW-0472">Membrane</keyword>
<feature type="compositionally biased region" description="Low complexity" evidence="8">
    <location>
        <begin position="388"/>
        <end position="401"/>
    </location>
</feature>
<evidence type="ECO:0000256" key="3">
    <source>
        <dbReference type="ARBA" id="ARBA00022679"/>
    </source>
</evidence>
<dbReference type="PROSITE" id="PS50011">
    <property type="entry name" value="PROTEIN_KINASE_DOM"/>
    <property type="match status" value="1"/>
</dbReference>
<reference evidence="12" key="1">
    <citation type="submission" date="2023-07" db="EMBL/GenBank/DDBJ databases">
        <title>30 novel species of actinomycetes from the DSMZ collection.</title>
        <authorList>
            <person name="Nouioui I."/>
        </authorList>
    </citation>
    <scope>NUCLEOTIDE SEQUENCE [LARGE SCALE GENOMIC DNA]</scope>
    <source>
        <strain evidence="12">DSM 45055</strain>
    </source>
</reference>
<keyword evidence="4 7" id="KW-0547">Nucleotide-binding</keyword>
<evidence type="ECO:0000256" key="8">
    <source>
        <dbReference type="SAM" id="MobiDB-lite"/>
    </source>
</evidence>
<keyword evidence="3" id="KW-0808">Transferase</keyword>
<dbReference type="InterPro" id="IPR000719">
    <property type="entry name" value="Prot_kinase_dom"/>
</dbReference>
<keyword evidence="6 7" id="KW-0067">ATP-binding</keyword>
<evidence type="ECO:0000313" key="12">
    <source>
        <dbReference type="Proteomes" id="UP001183226"/>
    </source>
</evidence>
<dbReference type="GO" id="GO:0016301">
    <property type="term" value="F:kinase activity"/>
    <property type="evidence" value="ECO:0007669"/>
    <property type="project" value="UniProtKB-KW"/>
</dbReference>
<dbReference type="InterPro" id="IPR017441">
    <property type="entry name" value="Protein_kinase_ATP_BS"/>
</dbReference>
<proteinExistence type="inferred from homology"/>
<dbReference type="InterPro" id="IPR008271">
    <property type="entry name" value="Ser/Thr_kinase_AS"/>
</dbReference>
<dbReference type="SUPFAM" id="SSF56112">
    <property type="entry name" value="Protein kinase-like (PK-like)"/>
    <property type="match status" value="1"/>
</dbReference>
<feature type="domain" description="Protein kinase" evidence="10">
    <location>
        <begin position="16"/>
        <end position="264"/>
    </location>
</feature>
<keyword evidence="9" id="KW-0812">Transmembrane</keyword>
<dbReference type="Proteomes" id="UP001183226">
    <property type="component" value="Unassembled WGS sequence"/>
</dbReference>
<evidence type="ECO:0000313" key="11">
    <source>
        <dbReference type="EMBL" id="MDT0302858.1"/>
    </source>
</evidence>
<dbReference type="SMART" id="SM00220">
    <property type="entry name" value="S_TKc"/>
    <property type="match status" value="1"/>
</dbReference>
<feature type="region of interest" description="Disordered" evidence="8">
    <location>
        <begin position="267"/>
        <end position="466"/>
    </location>
</feature>
<comment type="caution">
    <text evidence="11">The sequence shown here is derived from an EMBL/GenBank/DDBJ whole genome shotgun (WGS) entry which is preliminary data.</text>
</comment>
<evidence type="ECO:0000256" key="9">
    <source>
        <dbReference type="SAM" id="Phobius"/>
    </source>
</evidence>
<gene>
    <name evidence="11" type="ORF">RM446_12115</name>
</gene>
<evidence type="ECO:0000256" key="6">
    <source>
        <dbReference type="ARBA" id="ARBA00022840"/>
    </source>
</evidence>
<keyword evidence="12" id="KW-1185">Reference proteome</keyword>
<protein>
    <recommendedName>
        <fullName evidence="2">non-specific serine/threonine protein kinase</fullName>
        <ecNumber evidence="2">2.7.11.1</ecNumber>
    </recommendedName>
</protein>
<keyword evidence="5 11" id="KW-0418">Kinase</keyword>
<dbReference type="EC" id="2.7.11.1" evidence="2"/>
<dbReference type="InterPro" id="IPR011009">
    <property type="entry name" value="Kinase-like_dom_sf"/>
</dbReference>
<keyword evidence="9" id="KW-1133">Transmembrane helix</keyword>
<feature type="compositionally biased region" description="Basic and acidic residues" evidence="8">
    <location>
        <begin position="332"/>
        <end position="342"/>
    </location>
</feature>
<feature type="transmembrane region" description="Helical" evidence="9">
    <location>
        <begin position="742"/>
        <end position="765"/>
    </location>
</feature>
<dbReference type="RefSeq" id="WP_311545342.1">
    <property type="nucleotide sequence ID" value="NZ_JAVREK010000011.1"/>
</dbReference>
<dbReference type="Gene3D" id="1.10.510.10">
    <property type="entry name" value="Transferase(Phosphotransferase) domain 1"/>
    <property type="match status" value="1"/>
</dbReference>
<name>A0ABU2KUX5_9ACTN</name>
<dbReference type="EMBL" id="JAVREK010000011">
    <property type="protein sequence ID" value="MDT0302858.1"/>
    <property type="molecule type" value="Genomic_DNA"/>
</dbReference>
<dbReference type="PANTHER" id="PTHR43671:SF13">
    <property type="entry name" value="SERINE_THREONINE-PROTEIN KINASE NEK2"/>
    <property type="match status" value="1"/>
</dbReference>
<evidence type="ECO:0000256" key="5">
    <source>
        <dbReference type="ARBA" id="ARBA00022777"/>
    </source>
</evidence>
<organism evidence="11 12">
    <name type="scientific">Streptomonospora wellingtoniae</name>
    <dbReference type="NCBI Taxonomy" id="3075544"/>
    <lineage>
        <taxon>Bacteria</taxon>
        <taxon>Bacillati</taxon>
        <taxon>Actinomycetota</taxon>
        <taxon>Actinomycetes</taxon>
        <taxon>Streptosporangiales</taxon>
        <taxon>Nocardiopsidaceae</taxon>
        <taxon>Streptomonospora</taxon>
    </lineage>
</organism>
<feature type="compositionally biased region" description="Basic and acidic residues" evidence="8">
    <location>
        <begin position="300"/>
        <end position="324"/>
    </location>
</feature>
<evidence type="ECO:0000259" key="10">
    <source>
        <dbReference type="PROSITE" id="PS50011"/>
    </source>
</evidence>
<dbReference type="PANTHER" id="PTHR43671">
    <property type="entry name" value="SERINE/THREONINE-PROTEIN KINASE NEK"/>
    <property type="match status" value="1"/>
</dbReference>
<comment type="similarity">
    <text evidence="1">Belongs to the protein kinase superfamily. NEK Ser/Thr protein kinase family. NIMA subfamily.</text>
</comment>
<feature type="binding site" evidence="7">
    <location>
        <position position="44"/>
    </location>
    <ligand>
        <name>ATP</name>
        <dbReference type="ChEBI" id="CHEBI:30616"/>
    </ligand>
</feature>
<dbReference type="Pfam" id="PF00069">
    <property type="entry name" value="Pkinase"/>
    <property type="match status" value="1"/>
</dbReference>
<dbReference type="Gene3D" id="3.30.200.20">
    <property type="entry name" value="Phosphorylase Kinase, domain 1"/>
    <property type="match status" value="1"/>
</dbReference>
<accession>A0ABU2KUX5</accession>
<evidence type="ECO:0000256" key="1">
    <source>
        <dbReference type="ARBA" id="ARBA00010886"/>
    </source>
</evidence>
<dbReference type="PROSITE" id="PS00107">
    <property type="entry name" value="PROTEIN_KINASE_ATP"/>
    <property type="match status" value="1"/>
</dbReference>
<feature type="compositionally biased region" description="Low complexity" evidence="8">
    <location>
        <begin position="408"/>
        <end position="439"/>
    </location>
</feature>
<dbReference type="InterPro" id="IPR050660">
    <property type="entry name" value="NEK_Ser/Thr_kinase"/>
</dbReference>
<feature type="transmembrane region" description="Helical" evidence="9">
    <location>
        <begin position="777"/>
        <end position="798"/>
    </location>
</feature>
<evidence type="ECO:0000256" key="4">
    <source>
        <dbReference type="ARBA" id="ARBA00022741"/>
    </source>
</evidence>
<evidence type="ECO:0000256" key="7">
    <source>
        <dbReference type="PROSITE-ProRule" id="PRU10141"/>
    </source>
</evidence>
<evidence type="ECO:0000256" key="2">
    <source>
        <dbReference type="ARBA" id="ARBA00012513"/>
    </source>
</evidence>
<sequence length="846" mass="88097">MSEGGTGNSERYAGRYRLIEPLGRGGFGEVFLAEGPDGTRAAVKLLHATWAGDGDMRRRFAAEVEQARRVSGFCVAAILDADPGAEQPWIAAEYIDGPTLEADVRANGPRRGADLHRLAVATATALAAIHGAGVVHRDLKPDNILLAGDGPRVIDFGIARAIEATSMTASGIVGTIGYMAPEQLEGARLTPAVDVFAWGAAMVYAATGREAFAAPTQAARTTRVLTGEPDTGDLGEPLLPAVLACLDKDPARRPEARALLDVLLGTSTPEAPGERVGAGRAPAQREESARVAAEAATRVGSEERTRVEDARDGATRVETARADAAHASPAQDADRRSAGRTEDLEERGEGGGPAYGSGTLLYTSLGPGGTRAAPRSAPQAPGPPPQAVPQGPAGPTGASYSPAPPGSASPGSASPGSASPGSASPGSASPGSASPAPASDEFRARNSEPPAPPPGRTGAPADVDRGGFEGVPPYWFAGHRCTGPGALAAAMQADWTAAVGVFSDEQERAALQAWMVDDVGDTSTDRSIFRRRPDDANRAVAWFVAQQRPDLPPVFRGRPAGLADLRERSAQVRPAFTGAPPDNELLLLARPEVLRLLALHDDPGSADLRRLADDLAAAERAASAFRRQLEDAVPRLAQHAAVDSALILSLLMAPDRPMRPDAGGHAEAEEWYAALWGAVEREPDPAARAGIAATVASLTGAARESGVRTAEWRSALAEADREREAAAARWTRESRLQRAKVWVGRSPLVVLVLAAAVVALGAAAGSDVPDSYDAVRLGIIVLGTWLLSRVVAWGVGLFSGPRDGFPSAVQAAQARYHQLRDHAERLGHGLEHIRAELQAVRSACDL</sequence>
<dbReference type="CDD" id="cd14014">
    <property type="entry name" value="STKc_PknB_like"/>
    <property type="match status" value="1"/>
</dbReference>
<dbReference type="PROSITE" id="PS00108">
    <property type="entry name" value="PROTEIN_KINASE_ST"/>
    <property type="match status" value="1"/>
</dbReference>